<sequence>MTYKNILLLYMPYKSRKVRGKPCYRVTNKENKKVFAKCTSKENAAKQMRLLRALQFNKKFIPNSSKNKTKKIKID</sequence>
<accession>A0A6C0JLZ6</accession>
<name>A0A6C0JLZ6_9ZZZZ</name>
<evidence type="ECO:0000313" key="1">
    <source>
        <dbReference type="EMBL" id="QHU06383.1"/>
    </source>
</evidence>
<dbReference type="AlphaFoldDB" id="A0A6C0JLZ6"/>
<protein>
    <submittedName>
        <fullName evidence="1">Uncharacterized protein</fullName>
    </submittedName>
</protein>
<reference evidence="1" key="1">
    <citation type="journal article" date="2020" name="Nature">
        <title>Giant virus diversity and host interactions through global metagenomics.</title>
        <authorList>
            <person name="Schulz F."/>
            <person name="Roux S."/>
            <person name="Paez-Espino D."/>
            <person name="Jungbluth S."/>
            <person name="Walsh D.A."/>
            <person name="Denef V.J."/>
            <person name="McMahon K.D."/>
            <person name="Konstantinidis K.T."/>
            <person name="Eloe-Fadrosh E.A."/>
            <person name="Kyrpides N.C."/>
            <person name="Woyke T."/>
        </authorList>
    </citation>
    <scope>NUCLEOTIDE SEQUENCE</scope>
    <source>
        <strain evidence="1">GVMAG-M-3300027747-57</strain>
    </source>
</reference>
<dbReference type="EMBL" id="MN740433">
    <property type="protein sequence ID" value="QHU06383.1"/>
    <property type="molecule type" value="Genomic_DNA"/>
</dbReference>
<organism evidence="1">
    <name type="scientific">viral metagenome</name>
    <dbReference type="NCBI Taxonomy" id="1070528"/>
    <lineage>
        <taxon>unclassified sequences</taxon>
        <taxon>metagenomes</taxon>
        <taxon>organismal metagenomes</taxon>
    </lineage>
</organism>
<proteinExistence type="predicted"/>